<dbReference type="Proteomes" id="UP001293593">
    <property type="component" value="Unassembled WGS sequence"/>
</dbReference>
<dbReference type="AlphaFoldDB" id="A0AAE1J189"/>
<keyword evidence="2" id="KW-1185">Reference proteome</keyword>
<dbReference type="PANTHER" id="PTHR31973">
    <property type="entry name" value="POLYPROTEIN, PUTATIVE-RELATED"/>
    <property type="match status" value="1"/>
</dbReference>
<dbReference type="EMBL" id="JAWXYG010000010">
    <property type="protein sequence ID" value="KAK4261870.1"/>
    <property type="molecule type" value="Genomic_DNA"/>
</dbReference>
<evidence type="ECO:0000313" key="1">
    <source>
        <dbReference type="EMBL" id="KAK4261870.1"/>
    </source>
</evidence>
<proteinExistence type="predicted"/>
<sequence length="129" mass="14480">MKKDAEEELMVSVSIYKCKRVKRLIVEGLEGSYIDEFNHLETYCNELRKSNMGSYVFLELSKEALDNGKRVFSRWYLCFNAAKTGWKVGCRPIIGADGTFLKANARAIMLTAIGLDANNGLYLIAVGIT</sequence>
<gene>
    <name evidence="1" type="ORF">QN277_004808</name>
</gene>
<name>A0AAE1J189_9FABA</name>
<dbReference type="PANTHER" id="PTHR31973:SF189">
    <property type="entry name" value="TRANSPOSASE, MUDR, PLANT, MULE TRANSPOSASE DOMAIN PROTEIN-RELATED"/>
    <property type="match status" value="1"/>
</dbReference>
<reference evidence="1" key="1">
    <citation type="submission" date="2023-10" db="EMBL/GenBank/DDBJ databases">
        <title>Chromosome-level genome of the transformable northern wattle, Acacia crassicarpa.</title>
        <authorList>
            <person name="Massaro I."/>
            <person name="Sinha N.R."/>
            <person name="Poethig S."/>
            <person name="Leichty A.R."/>
        </authorList>
    </citation>
    <scope>NUCLEOTIDE SEQUENCE</scope>
    <source>
        <strain evidence="1">Acra3RX</strain>
        <tissue evidence="1">Leaf</tissue>
    </source>
</reference>
<comment type="caution">
    <text evidence="1">The sequence shown here is derived from an EMBL/GenBank/DDBJ whole genome shotgun (WGS) entry which is preliminary data.</text>
</comment>
<evidence type="ECO:0000313" key="2">
    <source>
        <dbReference type="Proteomes" id="UP001293593"/>
    </source>
</evidence>
<accession>A0AAE1J189</accession>
<organism evidence="1 2">
    <name type="scientific">Acacia crassicarpa</name>
    <name type="common">northern wattle</name>
    <dbReference type="NCBI Taxonomy" id="499986"/>
    <lineage>
        <taxon>Eukaryota</taxon>
        <taxon>Viridiplantae</taxon>
        <taxon>Streptophyta</taxon>
        <taxon>Embryophyta</taxon>
        <taxon>Tracheophyta</taxon>
        <taxon>Spermatophyta</taxon>
        <taxon>Magnoliopsida</taxon>
        <taxon>eudicotyledons</taxon>
        <taxon>Gunneridae</taxon>
        <taxon>Pentapetalae</taxon>
        <taxon>rosids</taxon>
        <taxon>fabids</taxon>
        <taxon>Fabales</taxon>
        <taxon>Fabaceae</taxon>
        <taxon>Caesalpinioideae</taxon>
        <taxon>mimosoid clade</taxon>
        <taxon>Acacieae</taxon>
        <taxon>Acacia</taxon>
    </lineage>
</organism>
<protein>
    <submittedName>
        <fullName evidence="1">Uncharacterized protein</fullName>
    </submittedName>
</protein>